<feature type="domain" description="Anoctamin transmembrane" evidence="7">
    <location>
        <begin position="22"/>
        <end position="207"/>
    </location>
</feature>
<organism evidence="8 9">
    <name type="scientific">Armadillidium nasatum</name>
    <dbReference type="NCBI Taxonomy" id="96803"/>
    <lineage>
        <taxon>Eukaryota</taxon>
        <taxon>Metazoa</taxon>
        <taxon>Ecdysozoa</taxon>
        <taxon>Arthropoda</taxon>
        <taxon>Crustacea</taxon>
        <taxon>Multicrustacea</taxon>
        <taxon>Malacostraca</taxon>
        <taxon>Eumalacostraca</taxon>
        <taxon>Peracarida</taxon>
        <taxon>Isopoda</taxon>
        <taxon>Oniscidea</taxon>
        <taxon>Crinocheta</taxon>
        <taxon>Armadillidiidae</taxon>
        <taxon>Armadillidium</taxon>
    </lineage>
</organism>
<dbReference type="Pfam" id="PF04547">
    <property type="entry name" value="Anoctamin"/>
    <property type="match status" value="1"/>
</dbReference>
<evidence type="ECO:0000313" key="8">
    <source>
        <dbReference type="EMBL" id="KAB7505089.1"/>
    </source>
</evidence>
<dbReference type="AlphaFoldDB" id="A0A5N5TFX7"/>
<sequence length="243" mass="27408">MYIIYFYLLSPVSSRTTSLNNISNLLTKFQKQLAALFLTRQIVGNIKESCIPYFLEQMKLAKLSFELFGAITPSEGTSAGVETENKESENIKKSDDVNDINKKIDGTTDNATLLSSPSPKVSSKNRIISNAEIECNMSKYDDTFEDYLEMFIQFGYVMLFSSAFPLAAVCAFVNNLIEIRSDAFKLCCVFQRPFGQKARSIGVWQKFEKVKNQKHNQGTIPSKASEAKVGLEYNEICNQRFVS</sequence>
<dbReference type="Proteomes" id="UP000326759">
    <property type="component" value="Unassembled WGS sequence"/>
</dbReference>
<reference evidence="8 9" key="1">
    <citation type="journal article" date="2019" name="PLoS Biol.">
        <title>Sex chromosomes control vertical transmission of feminizing Wolbachia symbionts in an isopod.</title>
        <authorList>
            <person name="Becking T."/>
            <person name="Chebbi M.A."/>
            <person name="Giraud I."/>
            <person name="Moumen B."/>
            <person name="Laverre T."/>
            <person name="Caubet Y."/>
            <person name="Peccoud J."/>
            <person name="Gilbert C."/>
            <person name="Cordaux R."/>
        </authorList>
    </citation>
    <scope>NUCLEOTIDE SEQUENCE [LARGE SCALE GENOMIC DNA]</scope>
    <source>
        <strain evidence="8">ANa2</strain>
        <tissue evidence="8">Whole body excluding digestive tract and cuticle</tissue>
    </source>
</reference>
<evidence type="ECO:0000256" key="1">
    <source>
        <dbReference type="ARBA" id="ARBA00004141"/>
    </source>
</evidence>
<keyword evidence="9" id="KW-1185">Reference proteome</keyword>
<dbReference type="PANTHER" id="PTHR12308:SF51">
    <property type="entry name" value="ANOCTAMIN-8"/>
    <property type="match status" value="1"/>
</dbReference>
<keyword evidence="3 6" id="KW-0812">Transmembrane</keyword>
<comment type="caution">
    <text evidence="6">Lacks conserved residue(s) required for the propagation of feature annotation.</text>
</comment>
<comment type="subcellular location">
    <subcellularLocation>
        <location evidence="1 6">Membrane</location>
        <topology evidence="1 6">Multi-pass membrane protein</topology>
    </subcellularLocation>
</comment>
<comment type="similarity">
    <text evidence="2 6">Belongs to the anoctamin family.</text>
</comment>
<evidence type="ECO:0000256" key="4">
    <source>
        <dbReference type="ARBA" id="ARBA00022989"/>
    </source>
</evidence>
<dbReference type="InterPro" id="IPR007632">
    <property type="entry name" value="Anoctamin"/>
</dbReference>
<evidence type="ECO:0000256" key="6">
    <source>
        <dbReference type="RuleBase" id="RU280814"/>
    </source>
</evidence>
<dbReference type="InterPro" id="IPR049452">
    <property type="entry name" value="Anoctamin_TM"/>
</dbReference>
<protein>
    <recommendedName>
        <fullName evidence="6">Anoctamin</fullName>
    </recommendedName>
</protein>
<evidence type="ECO:0000256" key="5">
    <source>
        <dbReference type="ARBA" id="ARBA00023136"/>
    </source>
</evidence>
<dbReference type="PANTHER" id="PTHR12308">
    <property type="entry name" value="ANOCTAMIN"/>
    <property type="match status" value="1"/>
</dbReference>
<feature type="transmembrane region" description="Helical" evidence="6">
    <location>
        <begin position="154"/>
        <end position="177"/>
    </location>
</feature>
<accession>A0A5N5TFX7</accession>
<comment type="caution">
    <text evidence="8">The sequence shown here is derived from an EMBL/GenBank/DDBJ whole genome shotgun (WGS) entry which is preliminary data.</text>
</comment>
<dbReference type="GO" id="GO:0005254">
    <property type="term" value="F:chloride channel activity"/>
    <property type="evidence" value="ECO:0007669"/>
    <property type="project" value="TreeGrafter"/>
</dbReference>
<gene>
    <name evidence="8" type="primary">ANO8</name>
    <name evidence="8" type="ORF">Anas_11320</name>
</gene>
<evidence type="ECO:0000256" key="2">
    <source>
        <dbReference type="ARBA" id="ARBA00009671"/>
    </source>
</evidence>
<keyword evidence="4 6" id="KW-1133">Transmembrane helix</keyword>
<name>A0A5N5TFX7_9CRUS</name>
<keyword evidence="5 6" id="KW-0472">Membrane</keyword>
<evidence type="ECO:0000256" key="3">
    <source>
        <dbReference type="ARBA" id="ARBA00022692"/>
    </source>
</evidence>
<dbReference type="OrthoDB" id="296386at2759"/>
<evidence type="ECO:0000259" key="7">
    <source>
        <dbReference type="Pfam" id="PF04547"/>
    </source>
</evidence>
<evidence type="ECO:0000313" key="9">
    <source>
        <dbReference type="Proteomes" id="UP000326759"/>
    </source>
</evidence>
<dbReference type="GO" id="GO:0005886">
    <property type="term" value="C:plasma membrane"/>
    <property type="evidence" value="ECO:0007669"/>
    <property type="project" value="TreeGrafter"/>
</dbReference>
<dbReference type="EMBL" id="SEYY01001819">
    <property type="protein sequence ID" value="KAB7505089.1"/>
    <property type="molecule type" value="Genomic_DNA"/>
</dbReference>
<proteinExistence type="inferred from homology"/>